<dbReference type="OrthoDB" id="2991292at2"/>
<organism evidence="3 4">
    <name type="scientific">Salibacterium halotolerans</name>
    <dbReference type="NCBI Taxonomy" id="1884432"/>
    <lineage>
        <taxon>Bacteria</taxon>
        <taxon>Bacillati</taxon>
        <taxon>Bacillota</taxon>
        <taxon>Bacilli</taxon>
        <taxon>Bacillales</taxon>
        <taxon>Bacillaceae</taxon>
    </lineage>
</organism>
<name>A0A1I5Q9U1_9BACI</name>
<feature type="region of interest" description="Disordered" evidence="1">
    <location>
        <begin position="130"/>
        <end position="161"/>
    </location>
</feature>
<dbReference type="Proteomes" id="UP000198892">
    <property type="component" value="Unassembled WGS sequence"/>
</dbReference>
<keyword evidence="4" id="KW-1185">Reference proteome</keyword>
<dbReference type="AlphaFoldDB" id="A0A1I5Q9U1"/>
<evidence type="ECO:0000313" key="4">
    <source>
        <dbReference type="Proteomes" id="UP000198892"/>
    </source>
</evidence>
<dbReference type="Gene3D" id="1.10.1660.10">
    <property type="match status" value="1"/>
</dbReference>
<accession>A0A1I5Q9U1</accession>
<dbReference type="InterPro" id="IPR000551">
    <property type="entry name" value="MerR-type_HTH_dom"/>
</dbReference>
<evidence type="ECO:0000259" key="2">
    <source>
        <dbReference type="Pfam" id="PF13411"/>
    </source>
</evidence>
<dbReference type="GO" id="GO:0003677">
    <property type="term" value="F:DNA binding"/>
    <property type="evidence" value="ECO:0007669"/>
    <property type="project" value="InterPro"/>
</dbReference>
<dbReference type="SUPFAM" id="SSF46955">
    <property type="entry name" value="Putative DNA-binding domain"/>
    <property type="match status" value="1"/>
</dbReference>
<dbReference type="Pfam" id="PF13411">
    <property type="entry name" value="MerR_1"/>
    <property type="match status" value="1"/>
</dbReference>
<dbReference type="EMBL" id="FOXD01000005">
    <property type="protein sequence ID" value="SFP43015.1"/>
    <property type="molecule type" value="Genomic_DNA"/>
</dbReference>
<dbReference type="STRING" id="1884432.SAMN05518683_10580"/>
<evidence type="ECO:0000256" key="1">
    <source>
        <dbReference type="SAM" id="MobiDB-lite"/>
    </source>
</evidence>
<evidence type="ECO:0000313" key="3">
    <source>
        <dbReference type="EMBL" id="SFP43015.1"/>
    </source>
</evidence>
<sequence length="161" mass="18683">MTEQHLKTKDIARRLEVSSSTVLNWVKKYNIPYTVNANGHYCFEEDTVLQFLSIKKQQQQDVSHTAEKSGGTVNRDVMLERLAQAEENVQLLERMIMNKADDIVTFQIVEQRKKIEALTKKMDRLEKQIQQQQDPELRRKQEDTAGIAQPGHLPAGLFQFE</sequence>
<feature type="domain" description="HTH merR-type" evidence="2">
    <location>
        <begin position="7"/>
        <end position="63"/>
    </location>
</feature>
<reference evidence="4" key="1">
    <citation type="submission" date="2016-10" db="EMBL/GenBank/DDBJ databases">
        <authorList>
            <person name="Varghese N."/>
            <person name="Submissions S."/>
        </authorList>
    </citation>
    <scope>NUCLEOTIDE SEQUENCE [LARGE SCALE GENOMIC DNA]</scope>
    <source>
        <strain evidence="4">S7</strain>
    </source>
</reference>
<dbReference type="GO" id="GO:0006355">
    <property type="term" value="P:regulation of DNA-templated transcription"/>
    <property type="evidence" value="ECO:0007669"/>
    <property type="project" value="InterPro"/>
</dbReference>
<protein>
    <submittedName>
        <fullName evidence="3">Chromosome-anchoring protein RacA</fullName>
    </submittedName>
</protein>
<dbReference type="InterPro" id="IPR009061">
    <property type="entry name" value="DNA-bd_dom_put_sf"/>
</dbReference>
<gene>
    <name evidence="3" type="ORF">SAMN05518683_10580</name>
</gene>
<proteinExistence type="predicted"/>